<evidence type="ECO:0000313" key="4">
    <source>
        <dbReference type="EMBL" id="PKZ67695.1"/>
    </source>
</evidence>
<feature type="domain" description="EamA" evidence="2">
    <location>
        <begin position="3"/>
        <end position="68"/>
    </location>
</feature>
<reference evidence="3" key="4">
    <citation type="journal article" date="2018" name="Misainmurhag Hoiji">
        <title>Complete genome sequence of multidrug-resistant Moraxella osloensis NP7 with multiple plasmids isolated from human skin.</title>
        <authorList>
            <person name="Ganzorig M."/>
            <person name="Lim J.Y."/>
            <person name="Hwang I."/>
            <person name="Lee K."/>
        </authorList>
    </citation>
    <scope>NUCLEOTIDE SEQUENCE</scope>
    <source>
        <strain evidence="3">NP7</strain>
        <plasmid evidence="3">pNP7-7</plasmid>
    </source>
</reference>
<keyword evidence="1" id="KW-0472">Membrane</keyword>
<dbReference type="Pfam" id="PF00892">
    <property type="entry name" value="EamA"/>
    <property type="match status" value="1"/>
</dbReference>
<dbReference type="Proteomes" id="UP000234914">
    <property type="component" value="Unassembled WGS sequence"/>
</dbReference>
<accession>A0A2D2LYP8</accession>
<feature type="transmembrane region" description="Helical" evidence="1">
    <location>
        <begin position="42"/>
        <end position="67"/>
    </location>
</feature>
<reference evidence="4 6" key="2">
    <citation type="submission" date="2017-12" db="EMBL/GenBank/DDBJ databases">
        <title>Phylogenetic diversity of female urinary microbiome.</title>
        <authorList>
            <person name="Thomas-White K."/>
            <person name="Wolfe A.J."/>
        </authorList>
    </citation>
    <scope>NUCLEOTIDE SEQUENCE [LARGE SCALE GENOMIC DNA]</scope>
    <source>
        <strain evidence="4 6">UMB0416</strain>
    </source>
</reference>
<gene>
    <name evidence="4" type="ORF">CYJ96_12485</name>
    <name evidence="3" type="ORF">NP7_12555</name>
</gene>
<reference evidence="3" key="3">
    <citation type="journal article" date="2018" name="Genome Announc.">
        <title>Complete Genome Sequences of Three Moraxella osloensis Strains Isolated from Human Skin.</title>
        <authorList>
            <person name="Lim J.Y."/>
            <person name="Hwang I."/>
            <person name="Ganzorig M."/>
            <person name="Huang S.L."/>
            <person name="Cho G.S."/>
            <person name="Franz C.M.A.P."/>
            <person name="Lee K."/>
        </authorList>
    </citation>
    <scope>NUCLEOTIDE SEQUENCE</scope>
    <source>
        <strain evidence="3">NP7</strain>
        <plasmid evidence="3">pNP7-7</plasmid>
    </source>
</reference>
<evidence type="ECO:0000313" key="5">
    <source>
        <dbReference type="Proteomes" id="UP000229340"/>
    </source>
</evidence>
<evidence type="ECO:0000313" key="6">
    <source>
        <dbReference type="Proteomes" id="UP000234914"/>
    </source>
</evidence>
<dbReference type="InterPro" id="IPR000620">
    <property type="entry name" value="EamA_dom"/>
</dbReference>
<dbReference type="AlphaFoldDB" id="A0A2D2LYP8"/>
<evidence type="ECO:0000259" key="2">
    <source>
        <dbReference type="Pfam" id="PF00892"/>
    </source>
</evidence>
<dbReference type="EMBL" id="CP024450">
    <property type="protein sequence ID" value="ATR80165.1"/>
    <property type="molecule type" value="Genomic_DNA"/>
</dbReference>
<reference evidence="5" key="1">
    <citation type="submission" date="2017-10" db="EMBL/GenBank/DDBJ databases">
        <title>Complete genome sequence of Moraxella osloensis NP7 isolated from human skin.</title>
        <authorList>
            <person name="Lee K."/>
            <person name="Lim J.Y."/>
            <person name="Hwang I."/>
        </authorList>
    </citation>
    <scope>NUCLEOTIDE SEQUENCE [LARGE SCALE GENOMIC DNA]</scope>
    <source>
        <strain evidence="5">NP7</strain>
        <plasmid evidence="5">pnp7-7</plasmid>
    </source>
</reference>
<evidence type="ECO:0000256" key="1">
    <source>
        <dbReference type="SAM" id="Phobius"/>
    </source>
</evidence>
<geneLocation type="plasmid" evidence="3">
    <name>pNP7-7</name>
</geneLocation>
<keyword evidence="1" id="KW-0812">Transmembrane</keyword>
<protein>
    <recommendedName>
        <fullName evidence="2">EamA domain-containing protein</fullName>
    </recommendedName>
</protein>
<proteinExistence type="predicted"/>
<dbReference type="Gene3D" id="1.10.3730.20">
    <property type="match status" value="1"/>
</dbReference>
<keyword evidence="1" id="KW-1133">Transmembrane helix</keyword>
<keyword evidence="3" id="KW-0614">Plasmid</keyword>
<dbReference type="SUPFAM" id="SSF103481">
    <property type="entry name" value="Multidrug resistance efflux transporter EmrE"/>
    <property type="match status" value="1"/>
</dbReference>
<evidence type="ECO:0000313" key="3">
    <source>
        <dbReference type="EMBL" id="ATR80165.1"/>
    </source>
</evidence>
<organism evidence="3 5">
    <name type="scientific">Faucicola osloensis</name>
    <name type="common">Moraxella osloensis</name>
    <dbReference type="NCBI Taxonomy" id="34062"/>
    <lineage>
        <taxon>Bacteria</taxon>
        <taxon>Pseudomonadati</taxon>
        <taxon>Pseudomonadota</taxon>
        <taxon>Gammaproteobacteria</taxon>
        <taxon>Moraxellales</taxon>
        <taxon>Moraxellaceae</taxon>
        <taxon>Faucicola</taxon>
    </lineage>
</organism>
<name>A0A2D2LYP8_FAUOS</name>
<dbReference type="EMBL" id="PKJS01000030">
    <property type="protein sequence ID" value="PKZ67695.1"/>
    <property type="molecule type" value="Genomic_DNA"/>
</dbReference>
<sequence>MALILLPTIGGFFFTTKAVKNGEASKVQIIETSDPLFATLFAFIVFGESLQAFGYIGAGMIIFGLILSMKNPKQLLH</sequence>
<dbReference type="Proteomes" id="UP000229340">
    <property type="component" value="Plasmid pNP7-7"/>
</dbReference>
<dbReference type="GO" id="GO:0016020">
    <property type="term" value="C:membrane"/>
    <property type="evidence" value="ECO:0007669"/>
    <property type="project" value="InterPro"/>
</dbReference>
<dbReference type="InterPro" id="IPR037185">
    <property type="entry name" value="EmrE-like"/>
</dbReference>
<geneLocation type="plasmid" evidence="5">
    <name>pnp7-7</name>
</geneLocation>